<protein>
    <submittedName>
        <fullName evidence="1">Cytoplasmic protein</fullName>
    </submittedName>
</protein>
<accession>A0A0Z8NA99</accession>
<organism evidence="1 2">
    <name type="scientific">Streptococcus suis</name>
    <dbReference type="NCBI Taxonomy" id="1307"/>
    <lineage>
        <taxon>Bacteria</taxon>
        <taxon>Bacillati</taxon>
        <taxon>Bacillota</taxon>
        <taxon>Bacilli</taxon>
        <taxon>Lactobacillales</taxon>
        <taxon>Streptococcaceae</taxon>
        <taxon>Streptococcus</taxon>
    </lineage>
</organism>
<proteinExistence type="predicted"/>
<dbReference type="AlphaFoldDB" id="A0A0Z8NA99"/>
<dbReference type="RefSeq" id="WP_024378567.1">
    <property type="nucleotide sequence ID" value="NZ_CEIH01000082.1"/>
</dbReference>
<dbReference type="Proteomes" id="UP000069526">
    <property type="component" value="Unassembled WGS sequence"/>
</dbReference>
<name>A0A0Z8NA99_STRSU</name>
<evidence type="ECO:0000313" key="2">
    <source>
        <dbReference type="Proteomes" id="UP000069526"/>
    </source>
</evidence>
<evidence type="ECO:0000313" key="1">
    <source>
        <dbReference type="EMBL" id="CYW23676.1"/>
    </source>
</evidence>
<gene>
    <name evidence="1" type="ORF">ERS132539_00886</name>
</gene>
<sequence length="449" mass="53711">MELREFKHWLIDNGFEENELYSESIKCYQVEAYRAAYIFSYLANHKYISEVIIKYRGVPKSFERNCPDEDVRSTNWQKKVSLLKNEDSWEEEVNNLINADINGKAGNIFALHDNIRRYFPEMRNLRNIAAHAKERRITESTVQELWNNIVYLYPNFVINGSKDDWLDEFNQLVQYSNYDSELLENKIDSFKDFLVENQLSIIKVIIKKYLIDIDWNEKISKIVLDFLHKTVIDLKGPTEEKLLFSPIEEVYLLISVDGYSSVCRGLDLFSQFEKLIKDYSFRYFCDKFPENFWKLIDSFSREIKEDKLLAIVFNFLKSNDSVLFPVDYKNHKILSENETFLNKVLEKIEHLYYYTMYHTGQKRHNTLTFDYSRIKSYNAHINYVFYRVSENYLLAESNDRVKEFISRCSKLIKSDYSGDAWHSEKDMQEYINQINQRYGDVLRIGEETK</sequence>
<reference evidence="1 2" key="1">
    <citation type="submission" date="2016-02" db="EMBL/GenBank/DDBJ databases">
        <authorList>
            <consortium name="Pathogen Informatics"/>
        </authorList>
    </citation>
    <scope>NUCLEOTIDE SEQUENCE [LARGE SCALE GENOMIC DNA]</scope>
    <source>
        <strain evidence="1 2">SS1013</strain>
    </source>
</reference>
<dbReference type="EMBL" id="FIJK01000016">
    <property type="protein sequence ID" value="CYW23676.1"/>
    <property type="molecule type" value="Genomic_DNA"/>
</dbReference>